<feature type="region of interest" description="Disordered" evidence="1">
    <location>
        <begin position="15"/>
        <end position="38"/>
    </location>
</feature>
<name>A0ABM3MFK2_GALME</name>
<evidence type="ECO:0000313" key="2">
    <source>
        <dbReference type="Proteomes" id="UP001652740"/>
    </source>
</evidence>
<proteinExistence type="predicted"/>
<accession>A0ABM3MFK2</accession>
<gene>
    <name evidence="3" type="primary">LOC128200483</name>
</gene>
<evidence type="ECO:0000313" key="3">
    <source>
        <dbReference type="RefSeq" id="XP_052750029.1"/>
    </source>
</evidence>
<protein>
    <submittedName>
        <fullName evidence="3">Uncharacterized protein LOC128200483</fullName>
    </submittedName>
</protein>
<organism evidence="2 3">
    <name type="scientific">Galleria mellonella</name>
    <name type="common">Greater wax moth</name>
    <dbReference type="NCBI Taxonomy" id="7137"/>
    <lineage>
        <taxon>Eukaryota</taxon>
        <taxon>Metazoa</taxon>
        <taxon>Ecdysozoa</taxon>
        <taxon>Arthropoda</taxon>
        <taxon>Hexapoda</taxon>
        <taxon>Insecta</taxon>
        <taxon>Pterygota</taxon>
        <taxon>Neoptera</taxon>
        <taxon>Endopterygota</taxon>
        <taxon>Lepidoptera</taxon>
        <taxon>Glossata</taxon>
        <taxon>Ditrysia</taxon>
        <taxon>Pyraloidea</taxon>
        <taxon>Pyralidae</taxon>
        <taxon>Galleriinae</taxon>
        <taxon>Galleria</taxon>
    </lineage>
</organism>
<keyword evidence="2" id="KW-1185">Reference proteome</keyword>
<dbReference type="Proteomes" id="UP001652740">
    <property type="component" value="Unplaced"/>
</dbReference>
<dbReference type="RefSeq" id="XP_052750029.1">
    <property type="nucleotide sequence ID" value="XM_052894069.1"/>
</dbReference>
<reference evidence="3" key="1">
    <citation type="submission" date="2025-08" db="UniProtKB">
        <authorList>
            <consortium name="RefSeq"/>
        </authorList>
    </citation>
    <scope>IDENTIFICATION</scope>
    <source>
        <tissue evidence="3">Whole larvae</tissue>
    </source>
</reference>
<evidence type="ECO:0000256" key="1">
    <source>
        <dbReference type="SAM" id="MobiDB-lite"/>
    </source>
</evidence>
<dbReference type="GeneID" id="128200483"/>
<sequence>MTRRIDEDTILQLLLEDNSDQENSSQSEKEDHIEVDPGYVSVSEDEISSLDLASIEEQIPSTSAQEPNELIIIPSRNILRGKDKHKWSLLKPKSQGRTVARNIVHIRPGPTRMCKNELDPLRCFSSFITDDIVNIIVTYTYTKILHHKLVEPHMQKRILVPTLQTGLRDSITQILNMPGSSRSSLTLETKATGHPIAKKKKNLCRMPISKTKDDEN</sequence>